<dbReference type="PROSITE" id="PS50109">
    <property type="entry name" value="HIS_KIN"/>
    <property type="match status" value="1"/>
</dbReference>
<dbReference type="GO" id="GO:0007234">
    <property type="term" value="P:osmosensory signaling via phosphorelay pathway"/>
    <property type="evidence" value="ECO:0007669"/>
    <property type="project" value="TreeGrafter"/>
</dbReference>
<keyword evidence="17" id="KW-1185">Reference proteome</keyword>
<evidence type="ECO:0000256" key="10">
    <source>
        <dbReference type="ARBA" id="ARBA00022989"/>
    </source>
</evidence>
<evidence type="ECO:0000256" key="7">
    <source>
        <dbReference type="ARBA" id="ARBA00022741"/>
    </source>
</evidence>
<dbReference type="InterPro" id="IPR003660">
    <property type="entry name" value="HAMP_dom"/>
</dbReference>
<accession>A0A143PF70</accession>
<evidence type="ECO:0000256" key="6">
    <source>
        <dbReference type="ARBA" id="ARBA00022692"/>
    </source>
</evidence>
<dbReference type="Proteomes" id="UP000076079">
    <property type="component" value="Chromosome"/>
</dbReference>
<dbReference type="STRING" id="1855912.LuPra_00332"/>
<feature type="transmembrane region" description="Helical" evidence="13">
    <location>
        <begin position="12"/>
        <end position="30"/>
    </location>
</feature>
<dbReference type="InterPro" id="IPR005467">
    <property type="entry name" value="His_kinase_dom"/>
</dbReference>
<evidence type="ECO:0000256" key="11">
    <source>
        <dbReference type="ARBA" id="ARBA00023012"/>
    </source>
</evidence>
<organism evidence="16 17">
    <name type="scientific">Luteitalea pratensis</name>
    <dbReference type="NCBI Taxonomy" id="1855912"/>
    <lineage>
        <taxon>Bacteria</taxon>
        <taxon>Pseudomonadati</taxon>
        <taxon>Acidobacteriota</taxon>
        <taxon>Vicinamibacteria</taxon>
        <taxon>Vicinamibacterales</taxon>
        <taxon>Vicinamibacteraceae</taxon>
        <taxon>Luteitalea</taxon>
    </lineage>
</organism>
<gene>
    <name evidence="16" type="primary">fixL_1</name>
    <name evidence="16" type="ORF">LuPra_00332</name>
</gene>
<evidence type="ECO:0000256" key="3">
    <source>
        <dbReference type="ARBA" id="ARBA00012438"/>
    </source>
</evidence>
<dbReference type="CDD" id="cd06225">
    <property type="entry name" value="HAMP"/>
    <property type="match status" value="1"/>
</dbReference>
<dbReference type="InterPro" id="IPR003594">
    <property type="entry name" value="HATPase_dom"/>
</dbReference>
<reference evidence="16 17" key="1">
    <citation type="journal article" date="2016" name="Genome Announc.">
        <title>First Complete Genome Sequence of a Subdivision 6 Acidobacterium Strain.</title>
        <authorList>
            <person name="Huang S."/>
            <person name="Vieira S."/>
            <person name="Bunk B."/>
            <person name="Riedel T."/>
            <person name="Sproer C."/>
            <person name="Overmann J."/>
        </authorList>
    </citation>
    <scope>NUCLEOTIDE SEQUENCE [LARGE SCALE GENOMIC DNA]</scope>
    <source>
        <strain evidence="17">DSM 100886 HEG_-6_39</strain>
    </source>
</reference>
<dbReference type="SUPFAM" id="SSF55874">
    <property type="entry name" value="ATPase domain of HSP90 chaperone/DNA topoisomerase II/histidine kinase"/>
    <property type="match status" value="1"/>
</dbReference>
<dbReference type="AlphaFoldDB" id="A0A143PF70"/>
<dbReference type="GO" id="GO:0005524">
    <property type="term" value="F:ATP binding"/>
    <property type="evidence" value="ECO:0007669"/>
    <property type="project" value="UniProtKB-KW"/>
</dbReference>
<name>A0A143PF70_LUTPR</name>
<evidence type="ECO:0000256" key="13">
    <source>
        <dbReference type="SAM" id="Phobius"/>
    </source>
</evidence>
<dbReference type="SUPFAM" id="SSF55785">
    <property type="entry name" value="PYP-like sensor domain (PAS domain)"/>
    <property type="match status" value="1"/>
</dbReference>
<proteinExistence type="predicted"/>
<dbReference type="GO" id="GO:0016020">
    <property type="term" value="C:membrane"/>
    <property type="evidence" value="ECO:0007669"/>
    <property type="project" value="UniProtKB-SubCell"/>
</dbReference>
<evidence type="ECO:0000256" key="1">
    <source>
        <dbReference type="ARBA" id="ARBA00000085"/>
    </source>
</evidence>
<evidence type="ECO:0000256" key="9">
    <source>
        <dbReference type="ARBA" id="ARBA00022840"/>
    </source>
</evidence>
<dbReference type="Gene3D" id="3.30.565.10">
    <property type="entry name" value="Histidine kinase-like ATPase, C-terminal domain"/>
    <property type="match status" value="1"/>
</dbReference>
<evidence type="ECO:0000256" key="5">
    <source>
        <dbReference type="ARBA" id="ARBA00022679"/>
    </source>
</evidence>
<dbReference type="Pfam" id="PF13188">
    <property type="entry name" value="PAS_8"/>
    <property type="match status" value="1"/>
</dbReference>
<keyword evidence="11" id="KW-0902">Two-component regulatory system</keyword>
<dbReference type="PRINTS" id="PR00344">
    <property type="entry name" value="BCTRLSENSOR"/>
</dbReference>
<evidence type="ECO:0000313" key="17">
    <source>
        <dbReference type="Proteomes" id="UP000076079"/>
    </source>
</evidence>
<evidence type="ECO:0000313" key="16">
    <source>
        <dbReference type="EMBL" id="AMY07165.1"/>
    </source>
</evidence>
<dbReference type="InterPro" id="IPR035965">
    <property type="entry name" value="PAS-like_dom_sf"/>
</dbReference>
<evidence type="ECO:0000256" key="12">
    <source>
        <dbReference type="ARBA" id="ARBA00023136"/>
    </source>
</evidence>
<feature type="domain" description="Histidine kinase" evidence="14">
    <location>
        <begin position="229"/>
        <end position="437"/>
    </location>
</feature>
<reference evidence="17" key="2">
    <citation type="submission" date="2016-04" db="EMBL/GenBank/DDBJ databases">
        <title>First Complete Genome Sequence of a Subdivision 6 Acidobacterium.</title>
        <authorList>
            <person name="Huang S."/>
            <person name="Vieira S."/>
            <person name="Bunk B."/>
            <person name="Riedel T."/>
            <person name="Sproeer C."/>
            <person name="Overmann J."/>
        </authorList>
    </citation>
    <scope>NUCLEOTIDE SEQUENCE [LARGE SCALE GENOMIC DNA]</scope>
    <source>
        <strain evidence="17">DSM 100886 HEG_-6_39</strain>
    </source>
</reference>
<keyword evidence="9" id="KW-0067">ATP-binding</keyword>
<keyword evidence="6 13" id="KW-0812">Transmembrane</keyword>
<protein>
    <recommendedName>
        <fullName evidence="3">histidine kinase</fullName>
        <ecNumber evidence="3">2.7.13.3</ecNumber>
    </recommendedName>
</protein>
<dbReference type="KEGG" id="abac:LuPra_00332"/>
<dbReference type="EC" id="2.7.13.3" evidence="3"/>
<dbReference type="PANTHER" id="PTHR42878">
    <property type="entry name" value="TWO-COMPONENT HISTIDINE KINASE"/>
    <property type="match status" value="1"/>
</dbReference>
<dbReference type="InterPro" id="IPR036890">
    <property type="entry name" value="HATPase_C_sf"/>
</dbReference>
<keyword evidence="12 13" id="KW-0472">Membrane</keyword>
<dbReference type="SMART" id="SM00387">
    <property type="entry name" value="HATPase_c"/>
    <property type="match status" value="1"/>
</dbReference>
<evidence type="ECO:0000256" key="2">
    <source>
        <dbReference type="ARBA" id="ARBA00004141"/>
    </source>
</evidence>
<dbReference type="PANTHER" id="PTHR42878:SF7">
    <property type="entry name" value="SENSOR HISTIDINE KINASE GLRK"/>
    <property type="match status" value="1"/>
</dbReference>
<feature type="domain" description="HAMP" evidence="15">
    <location>
        <begin position="57"/>
        <end position="109"/>
    </location>
</feature>
<dbReference type="Pfam" id="PF02518">
    <property type="entry name" value="HATPase_c"/>
    <property type="match status" value="1"/>
</dbReference>
<dbReference type="OrthoDB" id="1931120at2"/>
<evidence type="ECO:0000259" key="14">
    <source>
        <dbReference type="PROSITE" id="PS50109"/>
    </source>
</evidence>
<dbReference type="InterPro" id="IPR000014">
    <property type="entry name" value="PAS"/>
</dbReference>
<keyword evidence="7" id="KW-0547">Nucleotide-binding</keyword>
<dbReference type="CDD" id="cd00075">
    <property type="entry name" value="HATPase"/>
    <property type="match status" value="1"/>
</dbReference>
<keyword evidence="8" id="KW-0418">Kinase</keyword>
<sequence>MESSHVTLRRLFYAYLLVLHVVMGVLAWRLARQSPWGLLAIEGGLVLSTMVGAWLVDRLLRAHALVRESAQLLEESDYTTRFRPTGQAEIDRLIEIYNRMADALRAERVRVREQHHFLQSLLEVSPSGAVILDHDERVDFLNPAAAALLGPDVRPGVPAVGQHTPLSEVILALARASSAVVTLPGGRRAKASRGTFMDRGFSRTFLLIEELTEELRQAEKAAYEKLIRMLSHEVNNSVAASNSLLTSCLVFAGQLPGESRADLEGALHVVMNRTAQLGAFMKAFADVVRLPEPRLGPCDLRDLVSHLARLMAAEAERRHVAIVLELVPVPIVQLDRTLMEQALVNVLKNAIEAADHDGQVVIRTGGDGRQTFLQIEDSGPGLAPEVRAHLFTPFFSTKESGQGIGLTLVQEILTRHGFAFTLDGPEGGPTRFTIWFS</sequence>
<evidence type="ECO:0000259" key="15">
    <source>
        <dbReference type="PROSITE" id="PS50885"/>
    </source>
</evidence>
<dbReference type="PROSITE" id="PS50885">
    <property type="entry name" value="HAMP"/>
    <property type="match status" value="1"/>
</dbReference>
<keyword evidence="10 13" id="KW-1133">Transmembrane helix</keyword>
<dbReference type="GO" id="GO:0030295">
    <property type="term" value="F:protein kinase activator activity"/>
    <property type="evidence" value="ECO:0007669"/>
    <property type="project" value="TreeGrafter"/>
</dbReference>
<keyword evidence="4" id="KW-0597">Phosphoprotein</keyword>
<dbReference type="InterPro" id="IPR050351">
    <property type="entry name" value="BphY/WalK/GraS-like"/>
</dbReference>
<dbReference type="GO" id="GO:0004673">
    <property type="term" value="F:protein histidine kinase activity"/>
    <property type="evidence" value="ECO:0007669"/>
    <property type="project" value="UniProtKB-EC"/>
</dbReference>
<keyword evidence="5 16" id="KW-0808">Transferase</keyword>
<dbReference type="GO" id="GO:0000156">
    <property type="term" value="F:phosphorelay response regulator activity"/>
    <property type="evidence" value="ECO:0007669"/>
    <property type="project" value="TreeGrafter"/>
</dbReference>
<evidence type="ECO:0000256" key="4">
    <source>
        <dbReference type="ARBA" id="ARBA00022553"/>
    </source>
</evidence>
<dbReference type="Gene3D" id="3.30.450.20">
    <property type="entry name" value="PAS domain"/>
    <property type="match status" value="1"/>
</dbReference>
<dbReference type="EMBL" id="CP015136">
    <property type="protein sequence ID" value="AMY07165.1"/>
    <property type="molecule type" value="Genomic_DNA"/>
</dbReference>
<comment type="catalytic activity">
    <reaction evidence="1">
        <text>ATP + protein L-histidine = ADP + protein N-phospho-L-histidine.</text>
        <dbReference type="EC" id="2.7.13.3"/>
    </reaction>
</comment>
<evidence type="ECO:0000256" key="8">
    <source>
        <dbReference type="ARBA" id="ARBA00022777"/>
    </source>
</evidence>
<comment type="subcellular location">
    <subcellularLocation>
        <location evidence="2">Membrane</location>
        <topology evidence="2">Multi-pass membrane protein</topology>
    </subcellularLocation>
</comment>
<dbReference type="InterPro" id="IPR004358">
    <property type="entry name" value="Sig_transdc_His_kin-like_C"/>
</dbReference>